<sequence>MFLGSCKFDKEKEQSRDNSRRSRVSGIRMAQAGGKRRRQIDFISNSPAPPLVLWF</sequence>
<evidence type="ECO:0000313" key="2">
    <source>
        <dbReference type="EMBL" id="KAF3486357.1"/>
    </source>
</evidence>
<proteinExistence type="predicted"/>
<comment type="caution">
    <text evidence="2">The sequence shown here is derived from an EMBL/GenBank/DDBJ whole genome shotgun (WGS) entry which is preliminary data.</text>
</comment>
<dbReference type="EMBL" id="QGKX02002183">
    <property type="protein sequence ID" value="KAF3486357.1"/>
    <property type="molecule type" value="Genomic_DNA"/>
</dbReference>
<name>A0A8S9MZF0_BRACR</name>
<evidence type="ECO:0000256" key="1">
    <source>
        <dbReference type="SAM" id="MobiDB-lite"/>
    </source>
</evidence>
<feature type="region of interest" description="Disordered" evidence="1">
    <location>
        <begin position="1"/>
        <end position="31"/>
    </location>
</feature>
<reference evidence="2" key="1">
    <citation type="submission" date="2019-12" db="EMBL/GenBank/DDBJ databases">
        <title>Genome sequencing and annotation of Brassica cretica.</title>
        <authorList>
            <person name="Studholme D.J."/>
            <person name="Sarris P."/>
        </authorList>
    </citation>
    <scope>NUCLEOTIDE SEQUENCE</scope>
    <source>
        <strain evidence="2">PFS-109/04</strain>
        <tissue evidence="2">Leaf</tissue>
    </source>
</reference>
<accession>A0A8S9MZF0</accession>
<dbReference type="AlphaFoldDB" id="A0A8S9MZF0"/>
<gene>
    <name evidence="2" type="ORF">F2Q69_00052584</name>
</gene>
<organism evidence="2 3">
    <name type="scientific">Brassica cretica</name>
    <name type="common">Mustard</name>
    <dbReference type="NCBI Taxonomy" id="69181"/>
    <lineage>
        <taxon>Eukaryota</taxon>
        <taxon>Viridiplantae</taxon>
        <taxon>Streptophyta</taxon>
        <taxon>Embryophyta</taxon>
        <taxon>Tracheophyta</taxon>
        <taxon>Spermatophyta</taxon>
        <taxon>Magnoliopsida</taxon>
        <taxon>eudicotyledons</taxon>
        <taxon>Gunneridae</taxon>
        <taxon>Pentapetalae</taxon>
        <taxon>rosids</taxon>
        <taxon>malvids</taxon>
        <taxon>Brassicales</taxon>
        <taxon>Brassicaceae</taxon>
        <taxon>Brassiceae</taxon>
        <taxon>Brassica</taxon>
    </lineage>
</organism>
<protein>
    <submittedName>
        <fullName evidence="2">Uncharacterized protein</fullName>
    </submittedName>
</protein>
<feature type="compositionally biased region" description="Basic and acidic residues" evidence="1">
    <location>
        <begin position="7"/>
        <end position="20"/>
    </location>
</feature>
<evidence type="ECO:0000313" key="3">
    <source>
        <dbReference type="Proteomes" id="UP000712600"/>
    </source>
</evidence>
<dbReference type="Proteomes" id="UP000712600">
    <property type="component" value="Unassembled WGS sequence"/>
</dbReference>